<evidence type="ECO:0000256" key="3">
    <source>
        <dbReference type="ARBA" id="ARBA00020977"/>
    </source>
</evidence>
<evidence type="ECO:0000256" key="5">
    <source>
        <dbReference type="ARBA" id="ARBA00022927"/>
    </source>
</evidence>
<comment type="similarity">
    <text evidence="2">Belongs to the COG2 family.</text>
</comment>
<keyword evidence="4" id="KW-0813">Transport</keyword>
<dbReference type="InterPro" id="IPR024602">
    <property type="entry name" value="COG_su2_N"/>
</dbReference>
<organism evidence="12 13">
    <name type="scientific">Exophiala bonariae</name>
    <dbReference type="NCBI Taxonomy" id="1690606"/>
    <lineage>
        <taxon>Eukaryota</taxon>
        <taxon>Fungi</taxon>
        <taxon>Dikarya</taxon>
        <taxon>Ascomycota</taxon>
        <taxon>Pezizomycotina</taxon>
        <taxon>Eurotiomycetes</taxon>
        <taxon>Chaetothyriomycetidae</taxon>
        <taxon>Chaetothyriales</taxon>
        <taxon>Herpotrichiellaceae</taxon>
        <taxon>Exophiala</taxon>
    </lineage>
</organism>
<accession>A0AAV9NHT1</accession>
<evidence type="ECO:0000256" key="8">
    <source>
        <dbReference type="ARBA" id="ARBA00031344"/>
    </source>
</evidence>
<reference evidence="12 13" key="1">
    <citation type="submission" date="2023-08" db="EMBL/GenBank/DDBJ databases">
        <title>Black Yeasts Isolated from many extreme environments.</title>
        <authorList>
            <person name="Coleine C."/>
            <person name="Stajich J.E."/>
            <person name="Selbmann L."/>
        </authorList>
    </citation>
    <scope>NUCLEOTIDE SEQUENCE [LARGE SCALE GENOMIC DNA]</scope>
    <source>
        <strain evidence="12 13">CCFEE 5792</strain>
    </source>
</reference>
<evidence type="ECO:0000256" key="1">
    <source>
        <dbReference type="ARBA" id="ARBA00004395"/>
    </source>
</evidence>
<feature type="compositionally biased region" description="Acidic residues" evidence="10">
    <location>
        <begin position="183"/>
        <end position="193"/>
    </location>
</feature>
<sequence length="289" mass="32879">MSSRFYFGASDSGSDLSDGDNDASTLPFPKPIDRSAFLAPDFDATAFLSSLSNRFQTLEDLQSELRELSQTLNKELVDLVNDNYEDFLSLGGTLSGGEERIEEIRVGLLGFQRDVKSVRDRVDERREDIKGLLQQKRALRQETGVGRALLEIAERLDELEEKMGVAKHRQPPAVVEALRSEDQEAGDWSDDWIETTNMNSSDDEDYDEGDTPNDDARIPPKLRRHTEQFLIIKHLVGRHSPQHPFILAQDTRLRKIQELLLSDLESSVKREPNVKFKQKLLQIRAAVEE</sequence>
<dbReference type="InterPro" id="IPR009316">
    <property type="entry name" value="COG2"/>
</dbReference>
<feature type="region of interest" description="Disordered" evidence="10">
    <location>
        <begin position="179"/>
        <end position="219"/>
    </location>
</feature>
<dbReference type="RefSeq" id="XP_064709045.1">
    <property type="nucleotide sequence ID" value="XM_064854319.1"/>
</dbReference>
<gene>
    <name evidence="12" type="ORF">LTR84_010785</name>
</gene>
<dbReference type="GO" id="GO:0007030">
    <property type="term" value="P:Golgi organization"/>
    <property type="evidence" value="ECO:0007669"/>
    <property type="project" value="InterPro"/>
</dbReference>
<dbReference type="PANTHER" id="PTHR12961:SF0">
    <property type="entry name" value="CONSERVED OLIGOMERIC GOLGI COMPLEX SUBUNIT 2"/>
    <property type="match status" value="1"/>
</dbReference>
<evidence type="ECO:0000313" key="13">
    <source>
        <dbReference type="Proteomes" id="UP001358417"/>
    </source>
</evidence>
<feature type="region of interest" description="Disordered" evidence="10">
    <location>
        <begin position="1"/>
        <end position="25"/>
    </location>
</feature>
<evidence type="ECO:0000256" key="4">
    <source>
        <dbReference type="ARBA" id="ARBA00022448"/>
    </source>
</evidence>
<dbReference type="AlphaFoldDB" id="A0AAV9NHT1"/>
<dbReference type="Pfam" id="PF06148">
    <property type="entry name" value="COG2_N"/>
    <property type="match status" value="1"/>
</dbReference>
<evidence type="ECO:0000256" key="10">
    <source>
        <dbReference type="SAM" id="MobiDB-lite"/>
    </source>
</evidence>
<comment type="caution">
    <text evidence="12">The sequence shown here is derived from an EMBL/GenBank/DDBJ whole genome shotgun (WGS) entry which is preliminary data.</text>
</comment>
<keyword evidence="7" id="KW-0472">Membrane</keyword>
<evidence type="ECO:0000313" key="12">
    <source>
        <dbReference type="EMBL" id="KAK5058522.1"/>
    </source>
</evidence>
<protein>
    <recommendedName>
        <fullName evidence="3">Conserved oligomeric Golgi complex subunit 2</fullName>
    </recommendedName>
    <alternativeName>
        <fullName evidence="8">Component of oligomeric Golgi complex 2</fullName>
    </alternativeName>
</protein>
<dbReference type="GO" id="GO:0006891">
    <property type="term" value="P:intra-Golgi vesicle-mediated transport"/>
    <property type="evidence" value="ECO:0007669"/>
    <property type="project" value="TreeGrafter"/>
</dbReference>
<dbReference type="Proteomes" id="UP001358417">
    <property type="component" value="Unassembled WGS sequence"/>
</dbReference>
<evidence type="ECO:0000259" key="11">
    <source>
        <dbReference type="Pfam" id="PF06148"/>
    </source>
</evidence>
<name>A0AAV9NHT1_9EURO</name>
<feature type="compositionally biased region" description="Acidic residues" evidence="10">
    <location>
        <begin position="201"/>
        <end position="213"/>
    </location>
</feature>
<dbReference type="EMBL" id="JAVRRD010000005">
    <property type="protein sequence ID" value="KAK5058522.1"/>
    <property type="molecule type" value="Genomic_DNA"/>
</dbReference>
<dbReference type="GO" id="GO:0017119">
    <property type="term" value="C:Golgi transport complex"/>
    <property type="evidence" value="ECO:0007669"/>
    <property type="project" value="TreeGrafter"/>
</dbReference>
<feature type="coiled-coil region" evidence="9">
    <location>
        <begin position="51"/>
        <end position="78"/>
    </location>
</feature>
<keyword evidence="9" id="KW-0175">Coiled coil</keyword>
<evidence type="ECO:0000256" key="2">
    <source>
        <dbReference type="ARBA" id="ARBA00007603"/>
    </source>
</evidence>
<evidence type="ECO:0000256" key="9">
    <source>
        <dbReference type="SAM" id="Coils"/>
    </source>
</evidence>
<dbReference type="GO" id="GO:0000139">
    <property type="term" value="C:Golgi membrane"/>
    <property type="evidence" value="ECO:0007669"/>
    <property type="project" value="UniProtKB-SubCell"/>
</dbReference>
<keyword evidence="13" id="KW-1185">Reference proteome</keyword>
<feature type="domain" description="Conserved oligomeric Golgi complex subunit 2 N-terminal" evidence="11">
    <location>
        <begin position="33"/>
        <end position="105"/>
    </location>
</feature>
<evidence type="ECO:0000256" key="6">
    <source>
        <dbReference type="ARBA" id="ARBA00023034"/>
    </source>
</evidence>
<keyword evidence="5" id="KW-0653">Protein transport</keyword>
<feature type="coiled-coil region" evidence="9">
    <location>
        <begin position="122"/>
        <end position="169"/>
    </location>
</feature>
<dbReference type="GeneID" id="89978940"/>
<evidence type="ECO:0000256" key="7">
    <source>
        <dbReference type="ARBA" id="ARBA00023136"/>
    </source>
</evidence>
<proteinExistence type="inferred from homology"/>
<keyword evidence="6" id="KW-0333">Golgi apparatus</keyword>
<comment type="subcellular location">
    <subcellularLocation>
        <location evidence="1">Golgi apparatus membrane</location>
        <topology evidence="1">Peripheral membrane protein</topology>
    </subcellularLocation>
</comment>
<dbReference type="GO" id="GO:0015031">
    <property type="term" value="P:protein transport"/>
    <property type="evidence" value="ECO:0007669"/>
    <property type="project" value="UniProtKB-KW"/>
</dbReference>
<dbReference type="PANTHER" id="PTHR12961">
    <property type="entry name" value="CONSERVED OLIGOMERIC GOLGI COMPLEX COMPONENT 2"/>
    <property type="match status" value="1"/>
</dbReference>